<evidence type="ECO:0000313" key="3">
    <source>
        <dbReference type="Proteomes" id="UP000008311"/>
    </source>
</evidence>
<dbReference type="InParanoid" id="B9T0V1"/>
<feature type="chain" id="PRO_5002892206" evidence="1">
    <location>
        <begin position="21"/>
        <end position="54"/>
    </location>
</feature>
<proteinExistence type="predicted"/>
<name>B9T0V1_RICCO</name>
<dbReference type="EMBL" id="EQ974315">
    <property type="protein sequence ID" value="EEF30507.1"/>
    <property type="molecule type" value="Genomic_DNA"/>
</dbReference>
<reference evidence="3" key="1">
    <citation type="journal article" date="2010" name="Nat. Biotechnol.">
        <title>Draft genome sequence of the oilseed species Ricinus communis.</title>
        <authorList>
            <person name="Chan A.P."/>
            <person name="Crabtree J."/>
            <person name="Zhao Q."/>
            <person name="Lorenzi H."/>
            <person name="Orvis J."/>
            <person name="Puiu D."/>
            <person name="Melake-Berhan A."/>
            <person name="Jones K.M."/>
            <person name="Redman J."/>
            <person name="Chen G."/>
            <person name="Cahoon E.B."/>
            <person name="Gedil M."/>
            <person name="Stanke M."/>
            <person name="Haas B.J."/>
            <person name="Wortman J.R."/>
            <person name="Fraser-Liggett C.M."/>
            <person name="Ravel J."/>
            <person name="Rabinowicz P.D."/>
        </authorList>
    </citation>
    <scope>NUCLEOTIDE SEQUENCE [LARGE SCALE GENOMIC DNA]</scope>
    <source>
        <strain evidence="3">cv. Hale</strain>
    </source>
</reference>
<evidence type="ECO:0000256" key="1">
    <source>
        <dbReference type="SAM" id="SignalP"/>
    </source>
</evidence>
<accession>B9T0V1</accession>
<keyword evidence="1" id="KW-0732">Signal</keyword>
<gene>
    <name evidence="2" type="ORF">RCOM_1439550</name>
</gene>
<keyword evidence="3" id="KW-1185">Reference proteome</keyword>
<dbReference type="AlphaFoldDB" id="B9T0V1"/>
<feature type="signal peptide" evidence="1">
    <location>
        <begin position="1"/>
        <end position="20"/>
    </location>
</feature>
<sequence length="54" mass="5775">MILTAMALSWGLAISSITGSSNLCVWWSGAICEFNDSAHTIALRAVKWSSGCQK</sequence>
<protein>
    <submittedName>
        <fullName evidence="2">Uncharacterized protein</fullName>
    </submittedName>
</protein>
<evidence type="ECO:0000313" key="2">
    <source>
        <dbReference type="EMBL" id="EEF30507.1"/>
    </source>
</evidence>
<organism evidence="2 3">
    <name type="scientific">Ricinus communis</name>
    <name type="common">Castor bean</name>
    <dbReference type="NCBI Taxonomy" id="3988"/>
    <lineage>
        <taxon>Eukaryota</taxon>
        <taxon>Viridiplantae</taxon>
        <taxon>Streptophyta</taxon>
        <taxon>Embryophyta</taxon>
        <taxon>Tracheophyta</taxon>
        <taxon>Spermatophyta</taxon>
        <taxon>Magnoliopsida</taxon>
        <taxon>eudicotyledons</taxon>
        <taxon>Gunneridae</taxon>
        <taxon>Pentapetalae</taxon>
        <taxon>rosids</taxon>
        <taxon>fabids</taxon>
        <taxon>Malpighiales</taxon>
        <taxon>Euphorbiaceae</taxon>
        <taxon>Acalyphoideae</taxon>
        <taxon>Acalypheae</taxon>
        <taxon>Ricinus</taxon>
    </lineage>
</organism>
<dbReference type="Proteomes" id="UP000008311">
    <property type="component" value="Unassembled WGS sequence"/>
</dbReference>